<dbReference type="SMART" id="SM00767">
    <property type="entry name" value="DCD"/>
    <property type="match status" value="1"/>
</dbReference>
<dbReference type="Proteomes" id="UP000585474">
    <property type="component" value="Unassembled WGS sequence"/>
</dbReference>
<dbReference type="AlphaFoldDB" id="A0A7J0FZ50"/>
<accession>A0A7J0FZ50</accession>
<dbReference type="OrthoDB" id="1920894at2759"/>
<feature type="region of interest" description="Disordered" evidence="1">
    <location>
        <begin position="1"/>
        <end position="67"/>
    </location>
</feature>
<evidence type="ECO:0000259" key="2">
    <source>
        <dbReference type="PROSITE" id="PS51222"/>
    </source>
</evidence>
<gene>
    <name evidence="3" type="ORF">Acr_16g0005800</name>
</gene>
<reference evidence="3 4" key="1">
    <citation type="submission" date="2019-07" db="EMBL/GenBank/DDBJ databases">
        <title>De Novo Assembly of kiwifruit Actinidia rufa.</title>
        <authorList>
            <person name="Sugita-Konishi S."/>
            <person name="Sato K."/>
            <person name="Mori E."/>
            <person name="Abe Y."/>
            <person name="Kisaki G."/>
            <person name="Hamano K."/>
            <person name="Suezawa K."/>
            <person name="Otani M."/>
            <person name="Fukuda T."/>
            <person name="Manabe T."/>
            <person name="Gomi K."/>
            <person name="Tabuchi M."/>
            <person name="Akimitsu K."/>
            <person name="Kataoka I."/>
        </authorList>
    </citation>
    <scope>NUCLEOTIDE SEQUENCE [LARGE SCALE GENOMIC DNA]</scope>
    <source>
        <strain evidence="4">cv. Fuchu</strain>
    </source>
</reference>
<name>A0A7J0FZ50_9ERIC</name>
<dbReference type="EMBL" id="BJWL01000016">
    <property type="protein sequence ID" value="GFZ03956.1"/>
    <property type="molecule type" value="Genomic_DNA"/>
</dbReference>
<dbReference type="PANTHER" id="PTHR46444">
    <property type="entry name" value="DCD (DEVELOPMENT AND CELL DEATH) DOMAIN PROTEIN-RELATED"/>
    <property type="match status" value="1"/>
</dbReference>
<dbReference type="PROSITE" id="PS51222">
    <property type="entry name" value="DCD"/>
    <property type="match status" value="1"/>
</dbReference>
<feature type="compositionally biased region" description="Basic residues" evidence="1">
    <location>
        <begin position="1"/>
        <end position="11"/>
    </location>
</feature>
<keyword evidence="4" id="KW-1185">Reference proteome</keyword>
<proteinExistence type="predicted"/>
<evidence type="ECO:0000256" key="1">
    <source>
        <dbReference type="SAM" id="MobiDB-lite"/>
    </source>
</evidence>
<comment type="caution">
    <text evidence="3">The sequence shown here is derived from an EMBL/GenBank/DDBJ whole genome shotgun (WGS) entry which is preliminary data.</text>
</comment>
<dbReference type="Pfam" id="PF10539">
    <property type="entry name" value="Dev_Cell_Death"/>
    <property type="match status" value="1"/>
</dbReference>
<evidence type="ECO:0000313" key="3">
    <source>
        <dbReference type="EMBL" id="GFZ03956.1"/>
    </source>
</evidence>
<organism evidence="3 4">
    <name type="scientific">Actinidia rufa</name>
    <dbReference type="NCBI Taxonomy" id="165716"/>
    <lineage>
        <taxon>Eukaryota</taxon>
        <taxon>Viridiplantae</taxon>
        <taxon>Streptophyta</taxon>
        <taxon>Embryophyta</taxon>
        <taxon>Tracheophyta</taxon>
        <taxon>Spermatophyta</taxon>
        <taxon>Magnoliopsida</taxon>
        <taxon>eudicotyledons</taxon>
        <taxon>Gunneridae</taxon>
        <taxon>Pentapetalae</taxon>
        <taxon>asterids</taxon>
        <taxon>Ericales</taxon>
        <taxon>Actinidiaceae</taxon>
        <taxon>Actinidia</taxon>
    </lineage>
</organism>
<protein>
    <recommendedName>
        <fullName evidence="2">DCD domain-containing protein</fullName>
    </recommendedName>
</protein>
<feature type="compositionally biased region" description="Polar residues" evidence="1">
    <location>
        <begin position="45"/>
        <end position="62"/>
    </location>
</feature>
<feature type="domain" description="DCD" evidence="2">
    <location>
        <begin position="95"/>
        <end position="198"/>
    </location>
</feature>
<feature type="compositionally biased region" description="Basic residues" evidence="1">
    <location>
        <begin position="24"/>
        <end position="34"/>
    </location>
</feature>
<dbReference type="InterPro" id="IPR013989">
    <property type="entry name" value="Dev_and_cell_death_domain"/>
</dbReference>
<dbReference type="PANTHER" id="PTHR46444:SF19">
    <property type="entry name" value="OS02G0745600 PROTEIN"/>
    <property type="match status" value="1"/>
</dbReference>
<evidence type="ECO:0000313" key="4">
    <source>
        <dbReference type="Proteomes" id="UP000585474"/>
    </source>
</evidence>
<sequence length="457" mass="50245">MAKGKGKKLKGKGQTIGQPDANRQMKKKKKNRKAKAIDAGPSVPVSLSDSPQAHSSPTTNGSEAALGGRKKAKNKLSCLSGFIFMCNAMTKRECFQYRLLYGVYKATSHGQMNLETSAFGGRFPAQGVGVSHSQTPVKQFLISVHIQSQAQERMAALECIPLPVSAFRLAIKDNYQGSRFKPELTRRQVRELIKLFRPFAARTAAPVAPMPHLAPPQAIRPPAMEDQFQSSMRLSHSHELHLAGAPRGLVAPIVEPYPVQQMVLNTQHELYGTAAAMGHVYPTMEHQGLQASHDPYYSQIWQDQYPRYGAVQEMQHYRLPTQRQGEYDRQQDTVAGYYSAYPLPATSHGPPLVHPHGEREFVPQQHNVAGYYTTYPAPATSNGPALVHLLGQVPVRPELPVSNVYPAPGTSHGPPLEHPHGLVPGRPELPAGNVYPQPATSRGQPLVHPYSSFPRKA</sequence>
<feature type="region of interest" description="Disordered" evidence="1">
    <location>
        <begin position="404"/>
        <end position="457"/>
    </location>
</feature>